<feature type="binding site" evidence="9">
    <location>
        <position position="292"/>
    </location>
    <ligand>
        <name>substrate</name>
    </ligand>
</feature>
<feature type="active site" description="Proton donor" evidence="8 10">
    <location>
        <position position="208"/>
    </location>
</feature>
<feature type="binding site" evidence="9">
    <location>
        <position position="253"/>
    </location>
    <ligand>
        <name>substrate</name>
    </ligand>
</feature>
<dbReference type="PANTHER" id="PTHR34876">
    <property type="match status" value="1"/>
</dbReference>
<keyword evidence="1 11" id="KW-0732">Signal</keyword>
<dbReference type="GO" id="GO:0004553">
    <property type="term" value="F:hydrolase activity, hydrolyzing O-glycosyl compounds"/>
    <property type="evidence" value="ECO:0007669"/>
    <property type="project" value="InterPro"/>
</dbReference>
<evidence type="ECO:0000256" key="7">
    <source>
        <dbReference type="ARBA" id="ARBA00023326"/>
    </source>
</evidence>
<keyword evidence="6 11" id="KW-0326">Glycosidase</keyword>
<feature type="compositionally biased region" description="Polar residues" evidence="12">
    <location>
        <begin position="386"/>
        <end position="404"/>
    </location>
</feature>
<name>A0A5N5QWW0_9AGAM</name>
<dbReference type="InterPro" id="IPR036434">
    <property type="entry name" value="Beta_cellobiohydrolase_sf"/>
</dbReference>
<feature type="binding site" evidence="9">
    <location>
        <position position="256"/>
    </location>
    <ligand>
        <name>substrate</name>
    </ligand>
</feature>
<evidence type="ECO:0000313" key="14">
    <source>
        <dbReference type="Proteomes" id="UP000383932"/>
    </source>
</evidence>
<dbReference type="OrthoDB" id="64893at2759"/>
<dbReference type="PANTHER" id="PTHR34876:SF4">
    <property type="entry name" value="1,4-BETA-D-GLUCAN CELLOBIOHYDROLASE C-RELATED"/>
    <property type="match status" value="1"/>
</dbReference>
<keyword evidence="4" id="KW-1015">Disulfide bond</keyword>
<feature type="chain" id="PRO_5024516474" description="Glucanase" evidence="11">
    <location>
        <begin position="23"/>
        <end position="431"/>
    </location>
</feature>
<evidence type="ECO:0000256" key="11">
    <source>
        <dbReference type="RuleBase" id="RU361186"/>
    </source>
</evidence>
<dbReference type="Proteomes" id="UP000383932">
    <property type="component" value="Unassembled WGS sequence"/>
</dbReference>
<comment type="similarity">
    <text evidence="11">Belongs to the glycosyl hydrolase family 6.</text>
</comment>
<keyword evidence="5 11" id="KW-0119">Carbohydrate metabolism</keyword>
<comment type="caution">
    <text evidence="13">The sequence shown here is derived from an EMBL/GenBank/DDBJ whole genome shotgun (WGS) entry which is preliminary data.</text>
</comment>
<dbReference type="InterPro" id="IPR001524">
    <property type="entry name" value="Glyco_hydro_6_CS"/>
</dbReference>
<feature type="signal peptide" evidence="11">
    <location>
        <begin position="1"/>
        <end position="22"/>
    </location>
</feature>
<dbReference type="AlphaFoldDB" id="A0A5N5QWW0"/>
<keyword evidence="14" id="KW-1185">Reference proteome</keyword>
<evidence type="ECO:0000256" key="12">
    <source>
        <dbReference type="SAM" id="MobiDB-lite"/>
    </source>
</evidence>
<feature type="binding site" evidence="9">
    <location>
        <position position="123"/>
    </location>
    <ligand>
        <name>substrate</name>
    </ligand>
</feature>
<dbReference type="FunFam" id="3.20.20.40:FF:000001">
    <property type="entry name" value="Glucanase"/>
    <property type="match status" value="1"/>
</dbReference>
<feature type="region of interest" description="Disordered" evidence="12">
    <location>
        <begin position="383"/>
        <end position="404"/>
    </location>
</feature>
<accession>A0A5N5QWW0</accession>
<dbReference type="GO" id="GO:0030245">
    <property type="term" value="P:cellulose catabolic process"/>
    <property type="evidence" value="ECO:0007669"/>
    <property type="project" value="UniProtKB-KW"/>
</dbReference>
<feature type="binding site" evidence="9">
    <location>
        <position position="121"/>
    </location>
    <ligand>
        <name>substrate</name>
    </ligand>
</feature>
<keyword evidence="2 11" id="KW-0378">Hydrolase</keyword>
<gene>
    <name evidence="13" type="ORF">CTheo_217</name>
</gene>
<dbReference type="EC" id="3.2.1.-" evidence="11"/>
<reference evidence="13 14" key="1">
    <citation type="journal article" date="2019" name="Fungal Biol. Biotechnol.">
        <title>Draft genome sequence of fastidious pathogen Ceratobasidium theobromae, which causes vascular-streak dieback in Theobroma cacao.</title>
        <authorList>
            <person name="Ali S.S."/>
            <person name="Asman A."/>
            <person name="Shao J."/>
            <person name="Firmansyah A.P."/>
            <person name="Susilo A.W."/>
            <person name="Rosmana A."/>
            <person name="McMahon P."/>
            <person name="Junaid M."/>
            <person name="Guest D."/>
            <person name="Kheng T.Y."/>
            <person name="Meinhardt L.W."/>
            <person name="Bailey B.A."/>
        </authorList>
    </citation>
    <scope>NUCLEOTIDE SEQUENCE [LARGE SCALE GENOMIC DNA]</scope>
    <source>
        <strain evidence="13 14">CT2</strain>
    </source>
</reference>
<feature type="active site" description="Proton acceptor" evidence="8">
    <location>
        <position position="386"/>
    </location>
</feature>
<evidence type="ECO:0000256" key="8">
    <source>
        <dbReference type="PIRSR" id="PIRSR001100-1"/>
    </source>
</evidence>
<dbReference type="SUPFAM" id="SSF51989">
    <property type="entry name" value="Glycosyl hydrolases family 6, cellulases"/>
    <property type="match status" value="1"/>
</dbReference>
<protein>
    <recommendedName>
        <fullName evidence="11">Glucanase</fullName>
        <ecNumber evidence="11">3.2.1.-</ecNumber>
    </recommendedName>
</protein>
<keyword evidence="7 11" id="KW-0624">Polysaccharide degradation</keyword>
<evidence type="ECO:0000256" key="10">
    <source>
        <dbReference type="PROSITE-ProRule" id="PRU10057"/>
    </source>
</evidence>
<feature type="binding site" evidence="9">
    <location>
        <position position="384"/>
    </location>
    <ligand>
        <name>substrate</name>
    </ligand>
</feature>
<evidence type="ECO:0000256" key="4">
    <source>
        <dbReference type="ARBA" id="ARBA00023157"/>
    </source>
</evidence>
<dbReference type="Gene3D" id="3.20.20.40">
    <property type="entry name" value="1, 4-beta cellobiohydrolase"/>
    <property type="match status" value="1"/>
</dbReference>
<feature type="region of interest" description="Disordered" evidence="12">
    <location>
        <begin position="54"/>
        <end position="74"/>
    </location>
</feature>
<evidence type="ECO:0000256" key="9">
    <source>
        <dbReference type="PIRSR" id="PIRSR001100-2"/>
    </source>
</evidence>
<sequence length="431" mass="45125">MSSRALTVGVAGLLAIFPLAMAQQALYAQCGGIGWTGGTTSSTTTTATVTATTTTSTGTGATTTSTSSASAATSTDNPYVGHTVYLSPYYAAEIKAAVSSISDSTLAAKAAKVSSIPTFTWFDTMAKVPTLGTYLADALSIQTSTGVKQIVQIVVYDLPDRDCHAKASNGELTIANGGAALYKQYIDDISAWITKYPDVRVVAVVEPDSLANLVTNLSDSKCANAASTYKELVAYAVQKLSQSNVYLYLDAGHAGWLGWSANIQPAAQMFASILTQAGGTYRVRGLATNVANYNALNAASPDPITSGNSNYDENHYINALAPLLTQNSFPAHFIVDQGRSGVQNIRNQWGDWCNILGAGFGTQPTTNTGNSLIDAIVWVKPGGESDGTSNTTSPRYDSTCGLSDATQPAPEAGTWFQTYFQTLVSKANPAL</sequence>
<dbReference type="InterPro" id="IPR016288">
    <property type="entry name" value="Beta_cellobiohydrolase"/>
</dbReference>
<dbReference type="EMBL" id="SSOP01000002">
    <property type="protein sequence ID" value="KAB5596232.1"/>
    <property type="molecule type" value="Genomic_DNA"/>
</dbReference>
<feature type="binding site" evidence="9">
    <location>
        <position position="352"/>
    </location>
    <ligand>
        <name>substrate</name>
    </ligand>
</feature>
<dbReference type="PIRSF" id="PIRSF001100">
    <property type="entry name" value="Beta_cellobiohydrolase"/>
    <property type="match status" value="1"/>
</dbReference>
<dbReference type="PROSITE" id="PS00656">
    <property type="entry name" value="GLYCOSYL_HYDROL_F6_2"/>
    <property type="match status" value="1"/>
</dbReference>
<evidence type="ECO:0000256" key="3">
    <source>
        <dbReference type="ARBA" id="ARBA00023001"/>
    </source>
</evidence>
<evidence type="ECO:0000313" key="13">
    <source>
        <dbReference type="EMBL" id="KAB5596232.1"/>
    </source>
</evidence>
<keyword evidence="3 11" id="KW-0136">Cellulose degradation</keyword>
<evidence type="ECO:0000256" key="6">
    <source>
        <dbReference type="ARBA" id="ARBA00023295"/>
    </source>
</evidence>
<dbReference type="Pfam" id="PF01341">
    <property type="entry name" value="Glyco_hydro_6"/>
    <property type="match status" value="1"/>
</dbReference>
<evidence type="ECO:0000256" key="5">
    <source>
        <dbReference type="ARBA" id="ARBA00023277"/>
    </source>
</evidence>
<proteinExistence type="inferred from homology"/>
<evidence type="ECO:0000256" key="1">
    <source>
        <dbReference type="ARBA" id="ARBA00022729"/>
    </source>
</evidence>
<feature type="binding site" evidence="9">
    <location>
        <position position="380"/>
    </location>
    <ligand>
        <name>substrate</name>
    </ligand>
</feature>
<dbReference type="PRINTS" id="PR00733">
    <property type="entry name" value="GLHYDRLASE6"/>
</dbReference>
<organism evidence="13 14">
    <name type="scientific">Ceratobasidium theobromae</name>
    <dbReference type="NCBI Taxonomy" id="1582974"/>
    <lineage>
        <taxon>Eukaryota</taxon>
        <taxon>Fungi</taxon>
        <taxon>Dikarya</taxon>
        <taxon>Basidiomycota</taxon>
        <taxon>Agaricomycotina</taxon>
        <taxon>Agaricomycetes</taxon>
        <taxon>Cantharellales</taxon>
        <taxon>Ceratobasidiaceae</taxon>
        <taxon>Ceratobasidium</taxon>
    </lineage>
</organism>
<evidence type="ECO:0000256" key="2">
    <source>
        <dbReference type="ARBA" id="ARBA00022801"/>
    </source>
</evidence>